<name>A0A420W8U0_9BACT</name>
<dbReference type="OrthoDB" id="9770610at2"/>
<keyword evidence="4 5" id="KW-0808">Transferase</keyword>
<dbReference type="InterPro" id="IPR002638">
    <property type="entry name" value="Quinolinate_PRibosylTrfase_C"/>
</dbReference>
<dbReference type="GO" id="GO:0034213">
    <property type="term" value="P:quinolinate catabolic process"/>
    <property type="evidence" value="ECO:0007669"/>
    <property type="project" value="TreeGrafter"/>
</dbReference>
<protein>
    <recommendedName>
        <fullName evidence="2">Putative pyrophosphorylase ModD</fullName>
    </recommendedName>
</protein>
<dbReference type="RefSeq" id="WP_121169971.1">
    <property type="nucleotide sequence ID" value="NZ_RBIE01000001.1"/>
</dbReference>
<evidence type="ECO:0000259" key="6">
    <source>
        <dbReference type="Pfam" id="PF01729"/>
    </source>
</evidence>
<accession>A0A420W8U0</accession>
<dbReference type="InterPro" id="IPR037128">
    <property type="entry name" value="Quinolinate_PRibosylTase_N_sf"/>
</dbReference>
<reference evidence="8 9" key="1">
    <citation type="submission" date="2018-10" db="EMBL/GenBank/DDBJ databases">
        <title>Genomic Encyclopedia of Type Strains, Phase IV (KMG-IV): sequencing the most valuable type-strain genomes for metagenomic binning, comparative biology and taxonomic classification.</title>
        <authorList>
            <person name="Goeker M."/>
        </authorList>
    </citation>
    <scope>NUCLEOTIDE SEQUENCE [LARGE SCALE GENOMIC DNA]</scope>
    <source>
        <strain evidence="8 9">DSM 15521</strain>
    </source>
</reference>
<keyword evidence="9" id="KW-1185">Reference proteome</keyword>
<dbReference type="PANTHER" id="PTHR32179:SF4">
    <property type="entry name" value="PYROPHOSPHORYLASE MODD-RELATED"/>
    <property type="match status" value="1"/>
</dbReference>
<dbReference type="NCBIfam" id="TIGR01334">
    <property type="entry name" value="modD"/>
    <property type="match status" value="1"/>
</dbReference>
<dbReference type="InterPro" id="IPR006242">
    <property type="entry name" value="ModD"/>
</dbReference>
<evidence type="ECO:0000256" key="3">
    <source>
        <dbReference type="ARBA" id="ARBA00022676"/>
    </source>
</evidence>
<proteinExistence type="inferred from homology"/>
<evidence type="ECO:0000256" key="2">
    <source>
        <dbReference type="ARBA" id="ARBA00019205"/>
    </source>
</evidence>
<dbReference type="InterPro" id="IPR027277">
    <property type="entry name" value="NadC/ModD"/>
</dbReference>
<dbReference type="Pfam" id="PF02749">
    <property type="entry name" value="QRPTase_N"/>
    <property type="match status" value="1"/>
</dbReference>
<dbReference type="InterPro" id="IPR036068">
    <property type="entry name" value="Nicotinate_pribotase-like_C"/>
</dbReference>
<dbReference type="SUPFAM" id="SSF51690">
    <property type="entry name" value="Nicotinate/Quinolinate PRTase C-terminal domain-like"/>
    <property type="match status" value="1"/>
</dbReference>
<dbReference type="GO" id="GO:0004514">
    <property type="term" value="F:nicotinate-nucleotide diphosphorylase (carboxylating) activity"/>
    <property type="evidence" value="ECO:0007669"/>
    <property type="project" value="InterPro"/>
</dbReference>
<feature type="domain" description="Quinolinate phosphoribosyl transferase N-terminal" evidence="7">
    <location>
        <begin position="21"/>
        <end position="102"/>
    </location>
</feature>
<dbReference type="CDD" id="cd01573">
    <property type="entry name" value="modD_like"/>
    <property type="match status" value="1"/>
</dbReference>
<evidence type="ECO:0000259" key="7">
    <source>
        <dbReference type="Pfam" id="PF02749"/>
    </source>
</evidence>
<dbReference type="Gene3D" id="3.20.20.70">
    <property type="entry name" value="Aldolase class I"/>
    <property type="match status" value="1"/>
</dbReference>
<evidence type="ECO:0000256" key="1">
    <source>
        <dbReference type="ARBA" id="ARBA00009400"/>
    </source>
</evidence>
<evidence type="ECO:0000313" key="8">
    <source>
        <dbReference type="EMBL" id="RKQ63736.1"/>
    </source>
</evidence>
<dbReference type="InterPro" id="IPR013785">
    <property type="entry name" value="Aldolase_TIM"/>
</dbReference>
<dbReference type="AlphaFoldDB" id="A0A420W8U0"/>
<dbReference type="GO" id="GO:0009435">
    <property type="term" value="P:NAD+ biosynthetic process"/>
    <property type="evidence" value="ECO:0007669"/>
    <property type="project" value="InterPro"/>
</dbReference>
<organism evidence="8 9">
    <name type="scientific">Thermovibrio guaymasensis</name>
    <dbReference type="NCBI Taxonomy" id="240167"/>
    <lineage>
        <taxon>Bacteria</taxon>
        <taxon>Pseudomonadati</taxon>
        <taxon>Aquificota</taxon>
        <taxon>Aquificia</taxon>
        <taxon>Desulfurobacteriales</taxon>
        <taxon>Desulfurobacteriaceae</taxon>
        <taxon>Thermovibrio</taxon>
    </lineage>
</organism>
<dbReference type="SUPFAM" id="SSF54675">
    <property type="entry name" value="Nicotinate/Quinolinate PRTase N-terminal domain-like"/>
    <property type="match status" value="1"/>
</dbReference>
<gene>
    <name evidence="8" type="ORF">C7457_0616</name>
</gene>
<dbReference type="Pfam" id="PF01729">
    <property type="entry name" value="QRPTase_C"/>
    <property type="match status" value="1"/>
</dbReference>
<dbReference type="InterPro" id="IPR022412">
    <property type="entry name" value="Quinolinate_PRibosylTrfase_N"/>
</dbReference>
<evidence type="ECO:0000256" key="5">
    <source>
        <dbReference type="PIRNR" id="PIRNR006250"/>
    </source>
</evidence>
<keyword evidence="3 5" id="KW-0328">Glycosyltransferase</keyword>
<evidence type="ECO:0000313" key="9">
    <source>
        <dbReference type="Proteomes" id="UP000280881"/>
    </source>
</evidence>
<dbReference type="PANTHER" id="PTHR32179">
    <property type="entry name" value="NICOTINATE-NUCLEOTIDE PYROPHOSPHORYLASE [CARBOXYLATING]"/>
    <property type="match status" value="1"/>
</dbReference>
<dbReference type="PIRSF" id="PIRSF006250">
    <property type="entry name" value="NadC_ModD"/>
    <property type="match status" value="1"/>
</dbReference>
<comment type="similarity">
    <text evidence="1 5">Belongs to the NadC/ModD family.</text>
</comment>
<dbReference type="GO" id="GO:0005737">
    <property type="term" value="C:cytoplasm"/>
    <property type="evidence" value="ECO:0007669"/>
    <property type="project" value="TreeGrafter"/>
</dbReference>
<sequence>MVTFTESEIDKLIEEDVPYFDLTTYLLDIGNKEGTISFSARHEIVVCATEECKRIFDRFNLKVLKFTSSGTQVPPKEVFLKAKGKAEAIHKVWKVTQNLLEYGSGIATRTRNLVNLAKSVNPDVEIVTTRKTLPLSKKICIKGILAGGALPHRLGLSETVLIFEQHSKFLGGLEELLKKLPSLKKRVPEKKVTVEVNSVEEAFLALKAGADVVQIDKFSPEEVKKVVEFKERNFPSAKVAAAGGINESNIKTYASTGVDIIVLTCAYFGKPADIKVQIEPC</sequence>
<dbReference type="Proteomes" id="UP000280881">
    <property type="component" value="Unassembled WGS sequence"/>
</dbReference>
<comment type="caution">
    <text evidence="8">The sequence shown here is derived from an EMBL/GenBank/DDBJ whole genome shotgun (WGS) entry which is preliminary data.</text>
</comment>
<dbReference type="FunFam" id="3.20.20.70:FF:000030">
    <property type="entry name" value="Nicotinate-nucleotide pyrophosphorylase, carboxylating"/>
    <property type="match status" value="1"/>
</dbReference>
<feature type="domain" description="Quinolinate phosphoribosyl transferase C-terminal" evidence="6">
    <location>
        <begin position="106"/>
        <end position="275"/>
    </location>
</feature>
<dbReference type="EMBL" id="RBIE01000001">
    <property type="protein sequence ID" value="RKQ63736.1"/>
    <property type="molecule type" value="Genomic_DNA"/>
</dbReference>
<evidence type="ECO:0000256" key="4">
    <source>
        <dbReference type="ARBA" id="ARBA00022679"/>
    </source>
</evidence>
<dbReference type="Gene3D" id="3.90.1170.20">
    <property type="entry name" value="Quinolinate phosphoribosyl transferase, N-terminal domain"/>
    <property type="match status" value="1"/>
</dbReference>